<evidence type="ECO:0000313" key="2">
    <source>
        <dbReference type="Proteomes" id="UP000177117"/>
    </source>
</evidence>
<organism evidence="1 2">
    <name type="scientific">Candidatus Yanofskybacteria bacterium RIFCSPHIGHO2_01_FULL_41_53</name>
    <dbReference type="NCBI Taxonomy" id="1802663"/>
    <lineage>
        <taxon>Bacteria</taxon>
        <taxon>Candidatus Yanofskyibacteriota</taxon>
    </lineage>
</organism>
<dbReference type="AlphaFoldDB" id="A0A1F8EFS2"/>
<protein>
    <submittedName>
        <fullName evidence="1">Uncharacterized protein</fullName>
    </submittedName>
</protein>
<accession>A0A1F8EFS2</accession>
<sequence>MWLLGLGLYIGEGTKTYENVRIINSDPNVVNLAIKWFKEICKVKNDNITITLHLYPDNDLKECIDFWMETTGLTLKNFRKTQLDRRKDKSTIRKRALPFGTAHINIICNGNKKYGVKLHRRLMGWINGVLSQS</sequence>
<dbReference type="EMBL" id="MGJD01000037">
    <property type="protein sequence ID" value="OGM99706.1"/>
    <property type="molecule type" value="Genomic_DNA"/>
</dbReference>
<comment type="caution">
    <text evidence="1">The sequence shown here is derived from an EMBL/GenBank/DDBJ whole genome shotgun (WGS) entry which is preliminary data.</text>
</comment>
<name>A0A1F8EFS2_9BACT</name>
<gene>
    <name evidence="1" type="ORF">A2650_00970</name>
</gene>
<dbReference type="Proteomes" id="UP000177117">
    <property type="component" value="Unassembled WGS sequence"/>
</dbReference>
<evidence type="ECO:0000313" key="1">
    <source>
        <dbReference type="EMBL" id="OGM99706.1"/>
    </source>
</evidence>
<reference evidence="1 2" key="1">
    <citation type="journal article" date="2016" name="Nat. Commun.">
        <title>Thousands of microbial genomes shed light on interconnected biogeochemical processes in an aquifer system.</title>
        <authorList>
            <person name="Anantharaman K."/>
            <person name="Brown C.T."/>
            <person name="Hug L.A."/>
            <person name="Sharon I."/>
            <person name="Castelle C.J."/>
            <person name="Probst A.J."/>
            <person name="Thomas B.C."/>
            <person name="Singh A."/>
            <person name="Wilkins M.J."/>
            <person name="Karaoz U."/>
            <person name="Brodie E.L."/>
            <person name="Williams K.H."/>
            <person name="Hubbard S.S."/>
            <person name="Banfield J.F."/>
        </authorList>
    </citation>
    <scope>NUCLEOTIDE SEQUENCE [LARGE SCALE GENOMIC DNA]</scope>
</reference>
<proteinExistence type="predicted"/>